<sequence>MFSCPRTLPLLLVGLLVGGWPGLAVGAQPAQPPRGAIRIHCVPGHVLLGADREAEVRIELEAEATGLELFASSGEVGPVTQVKPGVFRATYVPPRQRLPLEVILVALARGPRGTLDGWSVLPLWGQGEAEVRTRARAPVTLQVGGQSFGPVQADDKGLARIPVAVPPGVHEAFFGKRRIDLGVPPQPFLHAVAERHEVRADREETVPIRLYSLKPGKVSPRPGDFSVSRGTLSAPAGLEPGVFLLRWTVPPGPSGTLELKGSVTGDRQGAVSVRLAAVPGPARHFEMRVDPEELVASEEGRLAVEVSARDAVGNPARAGLRLESDFAGVGTLTERQAGEYTGMVGLAPRFGTREQVELRLFSEEASAPVLTRTVKLRSAAPARVMVQPLQPMLMADGRSEAVWRISVEDRFGNPVREPWPEAALAREQASTLLSKAPGLYELRYVPPVARVDHLSELEVRVGEVRGRGTLPLLRRRPVLLVAPRVGLVTNLGDVLAPSAGLRLEAWPLSQWPALGFLLDTGYLGFSRTGGAVAPGFTGRNEWLDTTVAVGLRTLGERGPQGWVAAGPSVARVRSRVAWSEGPVLEEGTWVMGAQAMVGMGLPLGRGQPFLEARFSWFDDPSLRVLRGALWGGGLHVGYRLELF</sequence>
<evidence type="ECO:0000313" key="2">
    <source>
        <dbReference type="EMBL" id="REG37405.1"/>
    </source>
</evidence>
<dbReference type="Proteomes" id="UP000256345">
    <property type="component" value="Unassembled WGS sequence"/>
</dbReference>
<reference evidence="2 4" key="2">
    <citation type="submission" date="2018-08" db="EMBL/GenBank/DDBJ databases">
        <title>Genomic Encyclopedia of Archaeal and Bacterial Type Strains, Phase II (KMG-II): from individual species to whole genera.</title>
        <authorList>
            <person name="Goeker M."/>
        </authorList>
    </citation>
    <scope>NUCLEOTIDE SEQUENCE [LARGE SCALE GENOMIC DNA]</scope>
    <source>
        <strain evidence="2 4">DSM 2261</strain>
    </source>
</reference>
<evidence type="ECO:0008006" key="5">
    <source>
        <dbReference type="Google" id="ProtNLM"/>
    </source>
</evidence>
<keyword evidence="4" id="KW-1185">Reference proteome</keyword>
<dbReference type="AlphaFoldDB" id="A0AAC8TFW2"/>
<accession>A0AAC8TFW2</accession>
<protein>
    <recommendedName>
        <fullName evidence="5">Invasin domain-containing protein</fullName>
    </recommendedName>
</protein>
<name>A0AAC8TFW2_9BACT</name>
<reference evidence="1 3" key="1">
    <citation type="submission" date="2015-05" db="EMBL/GenBank/DDBJ databases">
        <title>Genome assembly of Archangium gephyra DSM 2261.</title>
        <authorList>
            <person name="Sharma G."/>
            <person name="Subramanian S."/>
        </authorList>
    </citation>
    <scope>NUCLEOTIDE SEQUENCE [LARGE SCALE GENOMIC DNA]</scope>
    <source>
        <strain evidence="1 3">DSM 2261</strain>
    </source>
</reference>
<dbReference type="EMBL" id="CP011509">
    <property type="protein sequence ID" value="AKJ04527.1"/>
    <property type="molecule type" value="Genomic_DNA"/>
</dbReference>
<dbReference type="KEGG" id="age:AA314_06153"/>
<organism evidence="1 3">
    <name type="scientific">Archangium gephyra</name>
    <dbReference type="NCBI Taxonomy" id="48"/>
    <lineage>
        <taxon>Bacteria</taxon>
        <taxon>Pseudomonadati</taxon>
        <taxon>Myxococcota</taxon>
        <taxon>Myxococcia</taxon>
        <taxon>Myxococcales</taxon>
        <taxon>Cystobacterineae</taxon>
        <taxon>Archangiaceae</taxon>
        <taxon>Archangium</taxon>
    </lineage>
</organism>
<evidence type="ECO:0000313" key="3">
    <source>
        <dbReference type="Proteomes" id="UP000035579"/>
    </source>
</evidence>
<dbReference type="Proteomes" id="UP000035579">
    <property type="component" value="Chromosome"/>
</dbReference>
<dbReference type="RefSeq" id="WP_047858318.1">
    <property type="nucleotide sequence ID" value="NZ_CP011509.1"/>
</dbReference>
<evidence type="ECO:0000313" key="4">
    <source>
        <dbReference type="Proteomes" id="UP000256345"/>
    </source>
</evidence>
<dbReference type="EMBL" id="QUMU01000001">
    <property type="protein sequence ID" value="REG37405.1"/>
    <property type="molecule type" value="Genomic_DNA"/>
</dbReference>
<proteinExistence type="predicted"/>
<evidence type="ECO:0000313" key="1">
    <source>
        <dbReference type="EMBL" id="AKJ04527.1"/>
    </source>
</evidence>
<gene>
    <name evidence="1" type="ORF">AA314_06153</name>
    <name evidence="2" type="ORF">ATI61_101389</name>
</gene>